<dbReference type="GO" id="GO:0004725">
    <property type="term" value="F:protein tyrosine phosphatase activity"/>
    <property type="evidence" value="ECO:0007669"/>
    <property type="project" value="UniProtKB-EC"/>
</dbReference>
<dbReference type="EMBL" id="JMQM01000002">
    <property type="protein sequence ID" value="KFB08639.1"/>
    <property type="molecule type" value="Genomic_DNA"/>
</dbReference>
<feature type="active site" description="Nucleophile" evidence="5">
    <location>
        <position position="12"/>
    </location>
</feature>
<dbReference type="RefSeq" id="WP_036485645.1">
    <property type="nucleotide sequence ID" value="NZ_JMQM01000002.1"/>
</dbReference>
<evidence type="ECO:0000313" key="7">
    <source>
        <dbReference type="EMBL" id="KFB08639.1"/>
    </source>
</evidence>
<dbReference type="PATRIC" id="fig|472175.3.peg.2886"/>
<reference evidence="7 8" key="1">
    <citation type="submission" date="2014-05" db="EMBL/GenBank/DDBJ databases">
        <title>Draft Genome Sequence of Nitratireductor basaltis Strain UMTGB225, A Marine Bacterium Isolated from Green Barrel Tunicate.</title>
        <authorList>
            <person name="Gan H.Y."/>
        </authorList>
    </citation>
    <scope>NUCLEOTIDE SEQUENCE [LARGE SCALE GENOMIC DNA]</scope>
    <source>
        <strain evidence="7 8">UMTGB225</strain>
    </source>
</reference>
<evidence type="ECO:0000259" key="6">
    <source>
        <dbReference type="SMART" id="SM00226"/>
    </source>
</evidence>
<dbReference type="InterPro" id="IPR023485">
    <property type="entry name" value="Ptyr_pPase"/>
</dbReference>
<comment type="caution">
    <text evidence="7">The sequence shown here is derived from an EMBL/GenBank/DDBJ whole genome shotgun (WGS) entry which is preliminary data.</text>
</comment>
<dbReference type="AlphaFoldDB" id="A0A084U6Q3"/>
<proteinExistence type="inferred from homology"/>
<keyword evidence="8" id="KW-1185">Reference proteome</keyword>
<dbReference type="SMART" id="SM00226">
    <property type="entry name" value="LMWPc"/>
    <property type="match status" value="1"/>
</dbReference>
<evidence type="ECO:0000256" key="4">
    <source>
        <dbReference type="ARBA" id="ARBA00022912"/>
    </source>
</evidence>
<dbReference type="InterPro" id="IPR036196">
    <property type="entry name" value="Ptyr_pPase_sf"/>
</dbReference>
<dbReference type="EC" id="3.1.3.48" evidence="2"/>
<sequence length="172" mass="18773">MSDSSISVLFVCLGNICRSPLAEGVFRDVLDEHGLGDRFRLDSAGTGAWHIGAAPDRRAIAVAARHGVDISGLRGRQVEPADFSRFDHVMCMDARNLRVLRQLSPLNAPTKAHLFMEYAGLGEVDVPDPFYGSDEGFETVYQMIREASEALATRFAEREGSALMRGQASSIT</sequence>
<dbReference type="STRING" id="472175.EL18_02892"/>
<dbReference type="Gene3D" id="3.40.50.2300">
    <property type="match status" value="1"/>
</dbReference>
<organism evidence="7 8">
    <name type="scientific">Nitratireductor basaltis</name>
    <dbReference type="NCBI Taxonomy" id="472175"/>
    <lineage>
        <taxon>Bacteria</taxon>
        <taxon>Pseudomonadati</taxon>
        <taxon>Pseudomonadota</taxon>
        <taxon>Alphaproteobacteria</taxon>
        <taxon>Hyphomicrobiales</taxon>
        <taxon>Phyllobacteriaceae</taxon>
        <taxon>Nitratireductor</taxon>
    </lineage>
</organism>
<protein>
    <recommendedName>
        <fullName evidence="2">protein-tyrosine-phosphatase</fullName>
        <ecNumber evidence="2">3.1.3.48</ecNumber>
    </recommendedName>
</protein>
<accession>A0A084U6Q3</accession>
<dbReference type="Pfam" id="PF01451">
    <property type="entry name" value="LMWPc"/>
    <property type="match status" value="1"/>
</dbReference>
<keyword evidence="3" id="KW-0378">Hydrolase</keyword>
<dbReference type="PANTHER" id="PTHR11717">
    <property type="entry name" value="LOW MOLECULAR WEIGHT PROTEIN TYROSINE PHOSPHATASE"/>
    <property type="match status" value="1"/>
</dbReference>
<evidence type="ECO:0000256" key="5">
    <source>
        <dbReference type="PIRSR" id="PIRSR617867-1"/>
    </source>
</evidence>
<evidence type="ECO:0000313" key="8">
    <source>
        <dbReference type="Proteomes" id="UP000053675"/>
    </source>
</evidence>
<dbReference type="Proteomes" id="UP000053675">
    <property type="component" value="Unassembled WGS sequence"/>
</dbReference>
<dbReference type="PANTHER" id="PTHR11717:SF7">
    <property type="entry name" value="LOW MOLECULAR WEIGHT PHOSPHOTYROSINE PROTEIN PHOSPHATASE"/>
    <property type="match status" value="1"/>
</dbReference>
<comment type="similarity">
    <text evidence="1">Belongs to the low molecular weight phosphotyrosine protein phosphatase family.</text>
</comment>
<dbReference type="eggNOG" id="COG0394">
    <property type="taxonomic scope" value="Bacteria"/>
</dbReference>
<dbReference type="CDD" id="cd16343">
    <property type="entry name" value="LMWPTP"/>
    <property type="match status" value="1"/>
</dbReference>
<gene>
    <name evidence="7" type="ORF">EL18_02892</name>
</gene>
<dbReference type="SUPFAM" id="SSF52788">
    <property type="entry name" value="Phosphotyrosine protein phosphatases I"/>
    <property type="match status" value="1"/>
</dbReference>
<evidence type="ECO:0000256" key="1">
    <source>
        <dbReference type="ARBA" id="ARBA00011063"/>
    </source>
</evidence>
<evidence type="ECO:0000256" key="2">
    <source>
        <dbReference type="ARBA" id="ARBA00013064"/>
    </source>
</evidence>
<feature type="domain" description="Phosphotyrosine protein phosphatase I" evidence="6">
    <location>
        <begin position="6"/>
        <end position="154"/>
    </location>
</feature>
<feature type="active site" description="Proton donor" evidence="5">
    <location>
        <position position="128"/>
    </location>
</feature>
<keyword evidence="4" id="KW-0904">Protein phosphatase</keyword>
<evidence type="ECO:0000256" key="3">
    <source>
        <dbReference type="ARBA" id="ARBA00022801"/>
    </source>
</evidence>
<name>A0A084U6Q3_9HYPH</name>
<dbReference type="InterPro" id="IPR050438">
    <property type="entry name" value="LMW_PTPase"/>
</dbReference>
<feature type="active site" evidence="5">
    <location>
        <position position="18"/>
    </location>
</feature>
<dbReference type="InterPro" id="IPR017867">
    <property type="entry name" value="Tyr_phospatase_low_mol_wt"/>
</dbReference>
<dbReference type="OrthoDB" id="9784339at2"/>
<dbReference type="PRINTS" id="PR00719">
    <property type="entry name" value="LMWPTPASE"/>
</dbReference>